<dbReference type="Proteomes" id="UP000286931">
    <property type="component" value="Unassembled WGS sequence"/>
</dbReference>
<keyword evidence="2" id="KW-0378">Hydrolase</keyword>
<dbReference type="PROSITE" id="PS00893">
    <property type="entry name" value="NUDIX_BOX"/>
    <property type="match status" value="1"/>
</dbReference>
<dbReference type="PROSITE" id="PS51462">
    <property type="entry name" value="NUDIX"/>
    <property type="match status" value="2"/>
</dbReference>
<evidence type="ECO:0000256" key="1">
    <source>
        <dbReference type="ARBA" id="ARBA00001946"/>
    </source>
</evidence>
<feature type="domain" description="Nudix hydrolase" evidence="3">
    <location>
        <begin position="215"/>
        <end position="342"/>
    </location>
</feature>
<keyword evidence="5" id="KW-1185">Reference proteome</keyword>
<evidence type="ECO:0000313" key="5">
    <source>
        <dbReference type="Proteomes" id="UP000286931"/>
    </source>
</evidence>
<reference evidence="4 5" key="1">
    <citation type="submission" date="2018-12" db="EMBL/GenBank/DDBJ databases">
        <title>Draft genome sequence of Embleya hyalina NBRC 13850T.</title>
        <authorList>
            <person name="Komaki H."/>
            <person name="Hosoyama A."/>
            <person name="Kimura A."/>
            <person name="Ichikawa N."/>
            <person name="Tamura T."/>
        </authorList>
    </citation>
    <scope>NUCLEOTIDE SEQUENCE [LARGE SCALE GENOMIC DNA]</scope>
    <source>
        <strain evidence="4 5">NBRC 13850</strain>
    </source>
</reference>
<dbReference type="PANTHER" id="PTHR43046:SF16">
    <property type="entry name" value="ADP-RIBOSE PYROPHOSPHATASE YJHB-RELATED"/>
    <property type="match status" value="1"/>
</dbReference>
<protein>
    <recommendedName>
        <fullName evidence="3">Nudix hydrolase domain-containing protein</fullName>
    </recommendedName>
</protein>
<dbReference type="AlphaFoldDB" id="A0A401Z1B5"/>
<organism evidence="4 5">
    <name type="scientific">Embleya hyalina</name>
    <dbReference type="NCBI Taxonomy" id="516124"/>
    <lineage>
        <taxon>Bacteria</taxon>
        <taxon>Bacillati</taxon>
        <taxon>Actinomycetota</taxon>
        <taxon>Actinomycetes</taxon>
        <taxon>Kitasatosporales</taxon>
        <taxon>Streptomycetaceae</taxon>
        <taxon>Embleya</taxon>
    </lineage>
</organism>
<dbReference type="Gene3D" id="3.90.79.10">
    <property type="entry name" value="Nucleoside Triphosphate Pyrophosphohydrolase"/>
    <property type="match status" value="2"/>
</dbReference>
<dbReference type="InterPro" id="IPR020084">
    <property type="entry name" value="NUDIX_hydrolase_CS"/>
</dbReference>
<dbReference type="InterPro" id="IPR015797">
    <property type="entry name" value="NUDIX_hydrolase-like_dom_sf"/>
</dbReference>
<dbReference type="RefSeq" id="WP_126642340.1">
    <property type="nucleotide sequence ID" value="NZ_BIFH01000041.1"/>
</dbReference>
<dbReference type="PANTHER" id="PTHR43046">
    <property type="entry name" value="GDP-MANNOSE MANNOSYL HYDROLASE"/>
    <property type="match status" value="1"/>
</dbReference>
<dbReference type="Pfam" id="PF00293">
    <property type="entry name" value="NUDIX"/>
    <property type="match status" value="2"/>
</dbReference>
<dbReference type="GO" id="GO:0016787">
    <property type="term" value="F:hydrolase activity"/>
    <property type="evidence" value="ECO:0007669"/>
    <property type="project" value="UniProtKB-KW"/>
</dbReference>
<dbReference type="EMBL" id="BIFH01000041">
    <property type="protein sequence ID" value="GCE00628.1"/>
    <property type="molecule type" value="Genomic_DNA"/>
</dbReference>
<evidence type="ECO:0000256" key="2">
    <source>
        <dbReference type="ARBA" id="ARBA00022801"/>
    </source>
</evidence>
<sequence>MEPAAHPGTGNPVDVHVLLYRGTRLLFLRRSRTSPYAPGLLCLPSGKVEPGEDVVTAAVRETREETGVVLHPTMLRCDLVLQHRPPRGPLRIGWFFTAEGWPGARHPTVHDTVYNAEPHKHDELVWADPDNPPPDLVAYTRAALHAIRAGTPYALHLQQPHDTVHDNRHTEQRLTAIRAADHGNAPLRRELGLEPAPRMGRPWVWHPGEPVPEALPVAQSSGWLFADDGRVLLVADRGMLALPGGAPEDGDADAWATLTREAYEEAGAVSGAHTYLGYLHDHDALIYGGAPVARVRYAARLARLGPARPDPATGREWRRLLVDPATAVDLLGWGRDGLREAHTAQRRAHEILGVPVAGDRTIVEVPRDGLSTRPGRARG</sequence>
<gene>
    <name evidence="4" type="ORF">EHYA_08354</name>
</gene>
<dbReference type="CDD" id="cd02883">
    <property type="entry name" value="NUDIX_Hydrolase"/>
    <property type="match status" value="1"/>
</dbReference>
<proteinExistence type="predicted"/>
<dbReference type="OrthoDB" id="4247482at2"/>
<evidence type="ECO:0000313" key="4">
    <source>
        <dbReference type="EMBL" id="GCE00628.1"/>
    </source>
</evidence>
<dbReference type="SUPFAM" id="SSF55811">
    <property type="entry name" value="Nudix"/>
    <property type="match status" value="2"/>
</dbReference>
<dbReference type="InterPro" id="IPR000086">
    <property type="entry name" value="NUDIX_hydrolase_dom"/>
</dbReference>
<evidence type="ECO:0000259" key="3">
    <source>
        <dbReference type="PROSITE" id="PS51462"/>
    </source>
</evidence>
<accession>A0A401Z1B5</accession>
<feature type="domain" description="Nudix hydrolase" evidence="3">
    <location>
        <begin position="10"/>
        <end position="149"/>
    </location>
</feature>
<name>A0A401Z1B5_9ACTN</name>
<comment type="caution">
    <text evidence="4">The sequence shown here is derived from an EMBL/GenBank/DDBJ whole genome shotgun (WGS) entry which is preliminary data.</text>
</comment>
<comment type="cofactor">
    <cofactor evidence="1">
        <name>Mg(2+)</name>
        <dbReference type="ChEBI" id="CHEBI:18420"/>
    </cofactor>
</comment>